<dbReference type="Proteomes" id="UP000002630">
    <property type="component" value="Linkage Group LG30"/>
</dbReference>
<feature type="region of interest" description="Disordered" evidence="1">
    <location>
        <begin position="1"/>
        <end position="38"/>
    </location>
</feature>
<dbReference type="AlphaFoldDB" id="D7FU56"/>
<protein>
    <submittedName>
        <fullName evidence="2">Uncharacterized protein</fullName>
    </submittedName>
</protein>
<evidence type="ECO:0000313" key="3">
    <source>
        <dbReference type="Proteomes" id="UP000002630"/>
    </source>
</evidence>
<organism evidence="2 3">
    <name type="scientific">Ectocarpus siliculosus</name>
    <name type="common">Brown alga</name>
    <name type="synonym">Conferva siliculosa</name>
    <dbReference type="NCBI Taxonomy" id="2880"/>
    <lineage>
        <taxon>Eukaryota</taxon>
        <taxon>Sar</taxon>
        <taxon>Stramenopiles</taxon>
        <taxon>Ochrophyta</taxon>
        <taxon>PX clade</taxon>
        <taxon>Phaeophyceae</taxon>
        <taxon>Ectocarpales</taxon>
        <taxon>Ectocarpaceae</taxon>
        <taxon>Ectocarpus</taxon>
    </lineage>
</organism>
<evidence type="ECO:0000256" key="1">
    <source>
        <dbReference type="SAM" id="MobiDB-lite"/>
    </source>
</evidence>
<dbReference type="InParanoid" id="D7FU56"/>
<accession>D7FU56</accession>
<name>D7FU56_ECTSI</name>
<gene>
    <name evidence="2" type="ORF">Esi_0266_0011</name>
</gene>
<evidence type="ECO:0000313" key="2">
    <source>
        <dbReference type="EMBL" id="CBJ31583.1"/>
    </source>
</evidence>
<proteinExistence type="predicted"/>
<reference evidence="2 3" key="1">
    <citation type="journal article" date="2010" name="Nature">
        <title>The Ectocarpus genome and the independent evolution of multicellularity in brown algae.</title>
        <authorList>
            <person name="Cock J.M."/>
            <person name="Sterck L."/>
            <person name="Rouze P."/>
            <person name="Scornet D."/>
            <person name="Allen A.E."/>
            <person name="Amoutzias G."/>
            <person name="Anthouard V."/>
            <person name="Artiguenave F."/>
            <person name="Aury J.M."/>
            <person name="Badger J.H."/>
            <person name="Beszteri B."/>
            <person name="Billiau K."/>
            <person name="Bonnet E."/>
            <person name="Bothwell J.H."/>
            <person name="Bowler C."/>
            <person name="Boyen C."/>
            <person name="Brownlee C."/>
            <person name="Carrano C.J."/>
            <person name="Charrier B."/>
            <person name="Cho G.Y."/>
            <person name="Coelho S.M."/>
            <person name="Collen J."/>
            <person name="Corre E."/>
            <person name="Da Silva C."/>
            <person name="Delage L."/>
            <person name="Delaroque N."/>
            <person name="Dittami S.M."/>
            <person name="Doulbeau S."/>
            <person name="Elias M."/>
            <person name="Farnham G."/>
            <person name="Gachon C.M."/>
            <person name="Gschloessl B."/>
            <person name="Heesch S."/>
            <person name="Jabbari K."/>
            <person name="Jubin C."/>
            <person name="Kawai H."/>
            <person name="Kimura K."/>
            <person name="Kloareg B."/>
            <person name="Kupper F.C."/>
            <person name="Lang D."/>
            <person name="Le Bail A."/>
            <person name="Leblanc C."/>
            <person name="Lerouge P."/>
            <person name="Lohr M."/>
            <person name="Lopez P.J."/>
            <person name="Martens C."/>
            <person name="Maumus F."/>
            <person name="Michel G."/>
            <person name="Miranda-Saavedra D."/>
            <person name="Morales J."/>
            <person name="Moreau H."/>
            <person name="Motomura T."/>
            <person name="Nagasato C."/>
            <person name="Napoli C.A."/>
            <person name="Nelson D.R."/>
            <person name="Nyvall-Collen P."/>
            <person name="Peters A.F."/>
            <person name="Pommier C."/>
            <person name="Potin P."/>
            <person name="Poulain J."/>
            <person name="Quesneville H."/>
            <person name="Read B."/>
            <person name="Rensing S.A."/>
            <person name="Ritter A."/>
            <person name="Rousvoal S."/>
            <person name="Samanta M."/>
            <person name="Samson G."/>
            <person name="Schroeder D.C."/>
            <person name="Segurens B."/>
            <person name="Strittmatter M."/>
            <person name="Tonon T."/>
            <person name="Tregear J.W."/>
            <person name="Valentin K."/>
            <person name="von Dassow P."/>
            <person name="Yamagishi T."/>
            <person name="Van de Peer Y."/>
            <person name="Wincker P."/>
        </authorList>
    </citation>
    <scope>NUCLEOTIDE SEQUENCE [LARGE SCALE GENOMIC DNA]</scope>
    <source>
        <strain evidence="3">Ec32 / CCAP1310/4</strain>
    </source>
</reference>
<dbReference type="EMBL" id="FN648449">
    <property type="protein sequence ID" value="CBJ31583.1"/>
    <property type="molecule type" value="Genomic_DNA"/>
</dbReference>
<sequence length="91" mass="10485">MMGSIPGHHIDGLKALRPGTPERSCLKRQPGSQCRLRRRRAPSLGIHRARPSLCRRCGTSYSEQGARKNFFASRCYNRSRSTPLFFRRNLR</sequence>
<keyword evidence="3" id="KW-1185">Reference proteome</keyword>
<dbReference type="EMBL" id="FN649755">
    <property type="protein sequence ID" value="CBJ31583.1"/>
    <property type="molecule type" value="Genomic_DNA"/>
</dbReference>